<name>A0A917DQK0_9SPHN</name>
<dbReference type="InterPro" id="IPR012334">
    <property type="entry name" value="Pectin_lyas_fold"/>
</dbReference>
<evidence type="ECO:0000313" key="3">
    <source>
        <dbReference type="Proteomes" id="UP000612349"/>
    </source>
</evidence>
<organism evidence="2 3">
    <name type="scientific">Croceicoccus mobilis</name>
    <dbReference type="NCBI Taxonomy" id="1703339"/>
    <lineage>
        <taxon>Bacteria</taxon>
        <taxon>Pseudomonadati</taxon>
        <taxon>Pseudomonadota</taxon>
        <taxon>Alphaproteobacteria</taxon>
        <taxon>Sphingomonadales</taxon>
        <taxon>Erythrobacteraceae</taxon>
        <taxon>Croceicoccus</taxon>
    </lineage>
</organism>
<feature type="region of interest" description="Disordered" evidence="1">
    <location>
        <begin position="1"/>
        <end position="33"/>
    </location>
</feature>
<comment type="caution">
    <text evidence="2">The sequence shown here is derived from an EMBL/GenBank/DDBJ whole genome shotgun (WGS) entry which is preliminary data.</text>
</comment>
<reference evidence="2" key="1">
    <citation type="journal article" date="2014" name="Int. J. Syst. Evol. Microbiol.">
        <title>Complete genome sequence of Corynebacterium casei LMG S-19264T (=DSM 44701T), isolated from a smear-ripened cheese.</title>
        <authorList>
            <consortium name="US DOE Joint Genome Institute (JGI-PGF)"/>
            <person name="Walter F."/>
            <person name="Albersmeier A."/>
            <person name="Kalinowski J."/>
            <person name="Ruckert C."/>
        </authorList>
    </citation>
    <scope>NUCLEOTIDE SEQUENCE</scope>
    <source>
        <strain evidence="2">CGMCC 1.15360</strain>
    </source>
</reference>
<dbReference type="EMBL" id="BMIP01000001">
    <property type="protein sequence ID" value="GGD59747.1"/>
    <property type="molecule type" value="Genomic_DNA"/>
</dbReference>
<evidence type="ECO:0000313" key="2">
    <source>
        <dbReference type="EMBL" id="GGD59747.1"/>
    </source>
</evidence>
<dbReference type="AlphaFoldDB" id="A0A917DQK0"/>
<keyword evidence="3" id="KW-1185">Reference proteome</keyword>
<dbReference type="Gene3D" id="2.160.20.10">
    <property type="entry name" value="Single-stranded right-handed beta-helix, Pectin lyase-like"/>
    <property type="match status" value="2"/>
</dbReference>
<evidence type="ECO:0008006" key="4">
    <source>
        <dbReference type="Google" id="ProtNLM"/>
    </source>
</evidence>
<dbReference type="SUPFAM" id="SSF51126">
    <property type="entry name" value="Pectin lyase-like"/>
    <property type="match status" value="1"/>
</dbReference>
<dbReference type="InterPro" id="IPR011050">
    <property type="entry name" value="Pectin_lyase_fold/virulence"/>
</dbReference>
<sequence>MGTLAGVSAACAQSGNSAGDPPSTPSDWPNWAPEPAQSYRVIDRLSGEAVQLADFLGGGDDWAAAFDAAIGSGAKAIALPSGRPIRLHRQVAIANSIAILGAASGSDIDWRGSEHSAFRIEPPRQDPDLFVSNVVFDRIAISRPAGEAPDGFLIHAVNIRGLTVTRCKSVRMSLVHVEHMRQRMKLYDRRGGSIERDPAVLAGFAADHTDDLNEDISIIGCAVDYTAYQGAIIRFDFAKRVAVYRCTGRFAKVSWWGGGARAAEGGDIRHLRRVRDVYVAECEMSGANGGVYGNNGQNCVVARNRVRDMLDVGVDFEGCRDCIAYGNDVRNVGNFAYVTFYAAKNIVFRDNYAEQDGSASTLNLRYGTGKYGAMRGIYFAALRSSGFTRADGSVEVVFTRNRFIFSGKDRLGACVPSYFTSLEFTDNELINVCCDWRYRATKTILISGNRLLFDQPGNEAVTLMAASAVEGTMTDNRITVSTDLPAGSVAIGYDLTSRTGQCRIEGNRVDNRGHAPLPLTVQTGKASLAKAQITNNTVDAIGNDGVGQSLLRQSGNRGPNGRGLHMGQGAAMPRYPTKP</sequence>
<accession>A0A917DQK0</accession>
<evidence type="ECO:0000256" key="1">
    <source>
        <dbReference type="SAM" id="MobiDB-lite"/>
    </source>
</evidence>
<reference evidence="2" key="2">
    <citation type="submission" date="2020-09" db="EMBL/GenBank/DDBJ databases">
        <authorList>
            <person name="Sun Q."/>
            <person name="Zhou Y."/>
        </authorList>
    </citation>
    <scope>NUCLEOTIDE SEQUENCE</scope>
    <source>
        <strain evidence="2">CGMCC 1.15360</strain>
    </source>
</reference>
<dbReference type="Proteomes" id="UP000612349">
    <property type="component" value="Unassembled WGS sequence"/>
</dbReference>
<protein>
    <recommendedName>
        <fullName evidence="4">Right handed beta helix domain-containing protein</fullName>
    </recommendedName>
</protein>
<proteinExistence type="predicted"/>
<feature type="region of interest" description="Disordered" evidence="1">
    <location>
        <begin position="542"/>
        <end position="579"/>
    </location>
</feature>
<gene>
    <name evidence="2" type="ORF">GCM10010990_06430</name>
</gene>